<sequence length="261" mass="26805">MIDPRLRDRVAVVTGVDAPLGVGAATARALARQGCRVVLVSEPGDGVSGADHVRDALRTAGAVAESLSVELAGPAAASRVFDHAEEVAGPVEVLVTTVGHRVPDTFRPDPGRGQVPFDAAGLDAHFARNARAPALLVAEFHRRHLRRGADWGRVVTVSADTAGGAAGEVSHAAALSALESLARSAAVELGPAGITVNIVAPGPVQTGWLSPEARARAAELSPLGRVGHPEDIADLVVFLASHQARWVTGQTIFAGGGKRML</sequence>
<dbReference type="InterPro" id="IPR002347">
    <property type="entry name" value="SDR_fam"/>
</dbReference>
<evidence type="ECO:0000313" key="3">
    <source>
        <dbReference type="EMBL" id="NYI84666.1"/>
    </source>
</evidence>
<dbReference type="SUPFAM" id="SSF51735">
    <property type="entry name" value="NAD(P)-binding Rossmann-fold domains"/>
    <property type="match status" value="1"/>
</dbReference>
<reference evidence="3 4" key="1">
    <citation type="submission" date="2020-07" db="EMBL/GenBank/DDBJ databases">
        <title>Sequencing the genomes of 1000 actinobacteria strains.</title>
        <authorList>
            <person name="Klenk H.-P."/>
        </authorList>
    </citation>
    <scope>NUCLEOTIDE SEQUENCE [LARGE SCALE GENOMIC DNA]</scope>
    <source>
        <strain evidence="3 4">DSM 44065</strain>
    </source>
</reference>
<dbReference type="AlphaFoldDB" id="A0A853ALL1"/>
<dbReference type="EMBL" id="JACCFJ010000001">
    <property type="protein sequence ID" value="NYI84666.1"/>
    <property type="molecule type" value="Genomic_DNA"/>
</dbReference>
<evidence type="ECO:0000256" key="2">
    <source>
        <dbReference type="ARBA" id="ARBA00023002"/>
    </source>
</evidence>
<organism evidence="3 4">
    <name type="scientific">Saccharopolyspora hordei</name>
    <dbReference type="NCBI Taxonomy" id="1838"/>
    <lineage>
        <taxon>Bacteria</taxon>
        <taxon>Bacillati</taxon>
        <taxon>Actinomycetota</taxon>
        <taxon>Actinomycetes</taxon>
        <taxon>Pseudonocardiales</taxon>
        <taxon>Pseudonocardiaceae</taxon>
        <taxon>Saccharopolyspora</taxon>
    </lineage>
</organism>
<dbReference type="GO" id="GO:0004316">
    <property type="term" value="F:3-oxoacyl-[acyl-carrier-protein] reductase (NADPH) activity"/>
    <property type="evidence" value="ECO:0007669"/>
    <property type="project" value="UniProtKB-EC"/>
</dbReference>
<dbReference type="Gene3D" id="3.40.50.720">
    <property type="entry name" value="NAD(P)-binding Rossmann-like Domain"/>
    <property type="match status" value="1"/>
</dbReference>
<dbReference type="PANTHER" id="PTHR48107:SF7">
    <property type="entry name" value="RE15974P"/>
    <property type="match status" value="1"/>
</dbReference>
<evidence type="ECO:0000256" key="1">
    <source>
        <dbReference type="ARBA" id="ARBA00006484"/>
    </source>
</evidence>
<accession>A0A853ALL1</accession>
<dbReference type="RefSeq" id="WP_179722078.1">
    <property type="nucleotide sequence ID" value="NZ_BAABFH010000001.1"/>
</dbReference>
<evidence type="ECO:0000313" key="4">
    <source>
        <dbReference type="Proteomes" id="UP000587002"/>
    </source>
</evidence>
<dbReference type="PRINTS" id="PR00081">
    <property type="entry name" value="GDHRDH"/>
</dbReference>
<dbReference type="Pfam" id="PF13561">
    <property type="entry name" value="adh_short_C2"/>
    <property type="match status" value="1"/>
</dbReference>
<dbReference type="PANTHER" id="PTHR48107">
    <property type="entry name" value="NADPH-DEPENDENT ALDEHYDE REDUCTASE-LIKE PROTEIN, CHLOROPLASTIC-RELATED"/>
    <property type="match status" value="1"/>
</dbReference>
<proteinExistence type="inferred from homology"/>
<comment type="caution">
    <text evidence="3">The sequence shown here is derived from an EMBL/GenBank/DDBJ whole genome shotgun (WGS) entry which is preliminary data.</text>
</comment>
<keyword evidence="2 3" id="KW-0560">Oxidoreductase</keyword>
<keyword evidence="4" id="KW-1185">Reference proteome</keyword>
<protein>
    <submittedName>
        <fullName evidence="3">3-oxoacyl-[acyl-carrier protein] reductase</fullName>
        <ecNumber evidence="3">1.1.1.100</ecNumber>
    </submittedName>
</protein>
<dbReference type="Proteomes" id="UP000587002">
    <property type="component" value="Unassembled WGS sequence"/>
</dbReference>
<name>A0A853ALL1_9PSEU</name>
<dbReference type="InterPro" id="IPR036291">
    <property type="entry name" value="NAD(P)-bd_dom_sf"/>
</dbReference>
<comment type="similarity">
    <text evidence="1">Belongs to the short-chain dehydrogenases/reductases (SDR) family.</text>
</comment>
<gene>
    <name evidence="3" type="ORF">HNR68_003296</name>
</gene>
<dbReference type="EC" id="1.1.1.100" evidence="3"/>